<organism evidence="1 2">
    <name type="scientific">Angomonas deanei</name>
    <dbReference type="NCBI Taxonomy" id="59799"/>
    <lineage>
        <taxon>Eukaryota</taxon>
        <taxon>Discoba</taxon>
        <taxon>Euglenozoa</taxon>
        <taxon>Kinetoplastea</taxon>
        <taxon>Metakinetoplastina</taxon>
        <taxon>Trypanosomatida</taxon>
        <taxon>Trypanosomatidae</taxon>
        <taxon>Strigomonadinae</taxon>
        <taxon>Angomonas</taxon>
    </lineage>
</organism>
<proteinExistence type="predicted"/>
<protein>
    <submittedName>
        <fullName evidence="1">Uncharacterized protein</fullName>
    </submittedName>
</protein>
<dbReference type="OrthoDB" id="275551at2759"/>
<sequence>MRGPGGDEIFKEPNTSPETVVEGLKTKRKKLEMYQSESHKMKSLLMTSAGLRSGMSTGNEKPLNPLWVNFPRKCVKPIVSVAEMKEKMNYFSHSDEVMVVRYHQNNCTACNAVDKVFEVLCHQAENRTPSLKFYEINRNEVPDLTKGLVRFPQIKGYSGGQWTDIDFKPPAEYREQLYSDIEKEVKKRKNMGEPVTALQTEEMYFSAAGPAMLEIMEENLITFYAKSRVRLHNYWKQISVRRTWFYRKFIEPQVDEEVGDEWRVKSIFGERIVHGPRAPDNFS</sequence>
<evidence type="ECO:0000313" key="2">
    <source>
        <dbReference type="Proteomes" id="UP000515908"/>
    </source>
</evidence>
<dbReference type="Gene3D" id="3.40.30.10">
    <property type="entry name" value="Glutaredoxin"/>
    <property type="match status" value="1"/>
</dbReference>
<dbReference type="AlphaFoldDB" id="S9U6I1"/>
<name>S9U6I1_9TRYP</name>
<reference evidence="1 2" key="1">
    <citation type="submission" date="2020-08" db="EMBL/GenBank/DDBJ databases">
        <authorList>
            <person name="Newling K."/>
            <person name="Davey J."/>
            <person name="Forrester S."/>
        </authorList>
    </citation>
    <scope>NUCLEOTIDE SEQUENCE [LARGE SCALE GENOMIC DNA]</scope>
    <source>
        <strain evidence="2">Crithidia deanei Carvalho (ATCC PRA-265)</strain>
    </source>
</reference>
<gene>
    <name evidence="1" type="ORF">ADEAN_000485200</name>
</gene>
<dbReference type="EMBL" id="LR877152">
    <property type="protein sequence ID" value="CAD2217374.1"/>
    <property type="molecule type" value="Genomic_DNA"/>
</dbReference>
<dbReference type="VEuPathDB" id="TriTrypDB:ADEAN_000485200"/>
<dbReference type="SUPFAM" id="SSF52833">
    <property type="entry name" value="Thioredoxin-like"/>
    <property type="match status" value="1"/>
</dbReference>
<evidence type="ECO:0000313" key="1">
    <source>
        <dbReference type="EMBL" id="CAD2217374.1"/>
    </source>
</evidence>
<dbReference type="Proteomes" id="UP000515908">
    <property type="component" value="Chromosome 08"/>
</dbReference>
<accession>S9U6I1</accession>
<dbReference type="InterPro" id="IPR036249">
    <property type="entry name" value="Thioredoxin-like_sf"/>
</dbReference>
<keyword evidence="2" id="KW-1185">Reference proteome</keyword>